<dbReference type="FunFam" id="2.30.42.10:FF:000063">
    <property type="entry name" value="Peptidase, S41 family"/>
    <property type="match status" value="1"/>
</dbReference>
<dbReference type="SUPFAM" id="SSF52096">
    <property type="entry name" value="ClpP/crotonase"/>
    <property type="match status" value="1"/>
</dbReference>
<dbReference type="OrthoDB" id="9812068at2"/>
<dbReference type="GO" id="GO:0007165">
    <property type="term" value="P:signal transduction"/>
    <property type="evidence" value="ECO:0007669"/>
    <property type="project" value="TreeGrafter"/>
</dbReference>
<feature type="chain" id="PRO_5018535258" evidence="6">
    <location>
        <begin position="21"/>
        <end position="525"/>
    </location>
</feature>
<dbReference type="GO" id="GO:0008236">
    <property type="term" value="F:serine-type peptidase activity"/>
    <property type="evidence" value="ECO:0007669"/>
    <property type="project" value="UniProtKB-KW"/>
</dbReference>
<evidence type="ECO:0000256" key="6">
    <source>
        <dbReference type="SAM" id="SignalP"/>
    </source>
</evidence>
<evidence type="ECO:0000256" key="4">
    <source>
        <dbReference type="ARBA" id="ARBA00022825"/>
    </source>
</evidence>
<dbReference type="EMBL" id="RYYU01000001">
    <property type="protein sequence ID" value="RUL59722.1"/>
    <property type="molecule type" value="Genomic_DNA"/>
</dbReference>
<evidence type="ECO:0000259" key="7">
    <source>
        <dbReference type="SMART" id="SM00228"/>
    </source>
</evidence>
<protein>
    <submittedName>
        <fullName evidence="9">S41 family peptidase</fullName>
    </submittedName>
</protein>
<dbReference type="InterPro" id="IPR004447">
    <property type="entry name" value="Peptidase_S41A"/>
</dbReference>
<dbReference type="GO" id="GO:0004175">
    <property type="term" value="F:endopeptidase activity"/>
    <property type="evidence" value="ECO:0007669"/>
    <property type="project" value="TreeGrafter"/>
</dbReference>
<keyword evidence="4 5" id="KW-0720">Serine protease</keyword>
<reference evidence="9 10" key="1">
    <citation type="submission" date="2018-12" db="EMBL/GenBank/DDBJ databases">
        <title>Genome sequencing of Prevotella sp. KCOM 3155 (= JS262).</title>
        <authorList>
            <person name="Kook J.-K."/>
            <person name="Park S.-N."/>
            <person name="Lim Y.K."/>
        </authorList>
    </citation>
    <scope>NUCLEOTIDE SEQUENCE [LARGE SCALE GENOMIC DNA]</scope>
    <source>
        <strain evidence="9 10">KCOM 3155</strain>
    </source>
</reference>
<dbReference type="CDD" id="cd07560">
    <property type="entry name" value="Peptidase_S41_CPP"/>
    <property type="match status" value="1"/>
</dbReference>
<dbReference type="SMART" id="SM00228">
    <property type="entry name" value="PDZ"/>
    <property type="match status" value="1"/>
</dbReference>
<keyword evidence="3 5" id="KW-0378">Hydrolase</keyword>
<dbReference type="Gene3D" id="3.90.226.10">
    <property type="entry name" value="2-enoyl-CoA Hydratase, Chain A, domain 1"/>
    <property type="match status" value="1"/>
</dbReference>
<dbReference type="GO" id="GO:0006508">
    <property type="term" value="P:proteolysis"/>
    <property type="evidence" value="ECO:0007669"/>
    <property type="project" value="UniProtKB-KW"/>
</dbReference>
<evidence type="ECO:0000256" key="3">
    <source>
        <dbReference type="ARBA" id="ARBA00022801"/>
    </source>
</evidence>
<sequence length="525" mass="58878">MFKRQGFVLMLMLISIAAQAQLKINFSGDRPVNKLKMAEAAILNLYVDTVNESALVESAIRGMLKELDPHSTYATAAEVKAMNEPLQGNFEGIGVQFNIIEDTLLVMQPVVNGPSEKVGIMAGDRIVSVNDTTIAGVKMSRTDIMKRLRGPKGTTVRLGIIRRGVNGVLSFSVKRDKIPLHTINAAYMIRPGVGYIRIESFGATTYREFVEKARMLEKQGMRDMILDLQDNGGGYFQAAVDIADEFLSKGDLIVYTEGRAVRRMEYNAHGGGIMASGKVVVLVNELTASAAEIVSGAIQDQDRGVIVGRRTFAKGLVQRPVDFSDGSMIRLTVAHYYTPAGRCIQKPYRKGEPEEYALDFEKRLKHGELTNRDSIHFNDSLRYYTLREHRTVYGGGGIMPDVFVPLDTLQYSNYYRKLAAKNIIINASLKYIDNERKSLKRKYDTFDQFEKSFEVSQQMIDGIVAEGEKQGVKPKDDDELKRTLKVLRIQLKGLVARDLWDMNEYFRIVNENSDIIKEGLKTLGL</sequence>
<organism evidence="9 10">
    <name type="scientific">Prevotella koreensis</name>
    <dbReference type="NCBI Taxonomy" id="2490854"/>
    <lineage>
        <taxon>Bacteria</taxon>
        <taxon>Pseudomonadati</taxon>
        <taxon>Bacteroidota</taxon>
        <taxon>Bacteroidia</taxon>
        <taxon>Bacteroidales</taxon>
        <taxon>Prevotellaceae</taxon>
        <taxon>Prevotella</taxon>
    </lineage>
</organism>
<keyword evidence="10" id="KW-1185">Reference proteome</keyword>
<feature type="domain" description="Tail specific protease" evidence="8">
    <location>
        <begin position="166"/>
        <end position="347"/>
    </location>
</feature>
<gene>
    <name evidence="9" type="ORF">EHV08_08100</name>
</gene>
<evidence type="ECO:0000313" key="10">
    <source>
        <dbReference type="Proteomes" id="UP000278983"/>
    </source>
</evidence>
<evidence type="ECO:0000256" key="2">
    <source>
        <dbReference type="ARBA" id="ARBA00022670"/>
    </source>
</evidence>
<dbReference type="SUPFAM" id="SSF50156">
    <property type="entry name" value="PDZ domain-like"/>
    <property type="match status" value="1"/>
</dbReference>
<dbReference type="Proteomes" id="UP000278983">
    <property type="component" value="Unassembled WGS sequence"/>
</dbReference>
<evidence type="ECO:0000313" key="9">
    <source>
        <dbReference type="EMBL" id="RUL59722.1"/>
    </source>
</evidence>
<dbReference type="Gene3D" id="2.30.42.10">
    <property type="match status" value="1"/>
</dbReference>
<dbReference type="InterPro" id="IPR029045">
    <property type="entry name" value="ClpP/crotonase-like_dom_sf"/>
</dbReference>
<dbReference type="SMART" id="SM00245">
    <property type="entry name" value="TSPc"/>
    <property type="match status" value="1"/>
</dbReference>
<evidence type="ECO:0000256" key="5">
    <source>
        <dbReference type="RuleBase" id="RU004404"/>
    </source>
</evidence>
<accession>A0A3S0RPK0</accession>
<name>A0A3S0RPK0_9BACT</name>
<keyword evidence="6" id="KW-0732">Signal</keyword>
<comment type="similarity">
    <text evidence="1 5">Belongs to the peptidase S41A family.</text>
</comment>
<feature type="domain" description="PDZ" evidence="7">
    <location>
        <begin position="91"/>
        <end position="164"/>
    </location>
</feature>
<keyword evidence="2 5" id="KW-0645">Protease</keyword>
<dbReference type="PANTHER" id="PTHR32060">
    <property type="entry name" value="TAIL-SPECIFIC PROTEASE"/>
    <property type="match status" value="1"/>
</dbReference>
<dbReference type="CDD" id="cd06782">
    <property type="entry name" value="cpPDZ_CPP-like"/>
    <property type="match status" value="1"/>
</dbReference>
<comment type="caution">
    <text evidence="9">The sequence shown here is derived from an EMBL/GenBank/DDBJ whole genome shotgun (WGS) entry which is preliminary data.</text>
</comment>
<evidence type="ECO:0000256" key="1">
    <source>
        <dbReference type="ARBA" id="ARBA00009179"/>
    </source>
</evidence>
<dbReference type="Pfam" id="PF03572">
    <property type="entry name" value="Peptidase_S41"/>
    <property type="match status" value="1"/>
</dbReference>
<evidence type="ECO:0000259" key="8">
    <source>
        <dbReference type="SMART" id="SM00245"/>
    </source>
</evidence>
<dbReference type="Pfam" id="PF22694">
    <property type="entry name" value="CtpB_N-like"/>
    <property type="match status" value="1"/>
</dbReference>
<dbReference type="InterPro" id="IPR005151">
    <property type="entry name" value="Tail-specific_protease"/>
</dbReference>
<dbReference type="InterPro" id="IPR036034">
    <property type="entry name" value="PDZ_sf"/>
</dbReference>
<dbReference type="AlphaFoldDB" id="A0A3S0RPK0"/>
<dbReference type="Gene3D" id="3.30.750.44">
    <property type="match status" value="1"/>
</dbReference>
<dbReference type="GO" id="GO:0030288">
    <property type="term" value="C:outer membrane-bounded periplasmic space"/>
    <property type="evidence" value="ECO:0007669"/>
    <property type="project" value="TreeGrafter"/>
</dbReference>
<dbReference type="RefSeq" id="WP_126678828.1">
    <property type="nucleotide sequence ID" value="NZ_RYYU01000001.1"/>
</dbReference>
<feature type="signal peptide" evidence="6">
    <location>
        <begin position="1"/>
        <end position="20"/>
    </location>
</feature>
<dbReference type="NCBIfam" id="TIGR00225">
    <property type="entry name" value="prc"/>
    <property type="match status" value="1"/>
</dbReference>
<proteinExistence type="inferred from homology"/>
<dbReference type="InterPro" id="IPR055210">
    <property type="entry name" value="CtpA/B_N"/>
</dbReference>
<dbReference type="PANTHER" id="PTHR32060:SF30">
    <property type="entry name" value="CARBOXY-TERMINAL PROCESSING PROTEASE CTPA"/>
    <property type="match status" value="1"/>
</dbReference>
<dbReference type="Pfam" id="PF13180">
    <property type="entry name" value="PDZ_2"/>
    <property type="match status" value="1"/>
</dbReference>
<dbReference type="InterPro" id="IPR001478">
    <property type="entry name" value="PDZ"/>
</dbReference>